<organism evidence="2 3">
    <name type="scientific">Chiloscyllium punctatum</name>
    <name type="common">Brownbanded bambooshark</name>
    <name type="synonym">Hemiscyllium punctatum</name>
    <dbReference type="NCBI Taxonomy" id="137246"/>
    <lineage>
        <taxon>Eukaryota</taxon>
        <taxon>Metazoa</taxon>
        <taxon>Chordata</taxon>
        <taxon>Craniata</taxon>
        <taxon>Vertebrata</taxon>
        <taxon>Chondrichthyes</taxon>
        <taxon>Elasmobranchii</taxon>
        <taxon>Galeomorphii</taxon>
        <taxon>Galeoidea</taxon>
        <taxon>Orectolobiformes</taxon>
        <taxon>Hemiscylliidae</taxon>
        <taxon>Chiloscyllium</taxon>
    </lineage>
</organism>
<dbReference type="STRING" id="137246.A0A401RJH7"/>
<evidence type="ECO:0000256" key="1">
    <source>
        <dbReference type="SAM" id="MobiDB-lite"/>
    </source>
</evidence>
<dbReference type="Proteomes" id="UP000287033">
    <property type="component" value="Unassembled WGS sequence"/>
</dbReference>
<name>A0A401RJH7_CHIPU</name>
<feature type="region of interest" description="Disordered" evidence="1">
    <location>
        <begin position="87"/>
        <end position="202"/>
    </location>
</feature>
<evidence type="ECO:0000313" key="3">
    <source>
        <dbReference type="Proteomes" id="UP000287033"/>
    </source>
</evidence>
<dbReference type="EMBL" id="BEZZ01002914">
    <property type="protein sequence ID" value="GCC18303.1"/>
    <property type="molecule type" value="Genomic_DNA"/>
</dbReference>
<protein>
    <submittedName>
        <fullName evidence="2">Uncharacterized protein</fullName>
    </submittedName>
</protein>
<dbReference type="OrthoDB" id="6598372at2759"/>
<reference evidence="2 3" key="1">
    <citation type="journal article" date="2018" name="Nat. Ecol. Evol.">
        <title>Shark genomes provide insights into elasmobranch evolution and the origin of vertebrates.</title>
        <authorList>
            <person name="Hara Y"/>
            <person name="Yamaguchi K"/>
            <person name="Onimaru K"/>
            <person name="Kadota M"/>
            <person name="Koyanagi M"/>
            <person name="Keeley SD"/>
            <person name="Tatsumi K"/>
            <person name="Tanaka K"/>
            <person name="Motone F"/>
            <person name="Kageyama Y"/>
            <person name="Nozu R"/>
            <person name="Adachi N"/>
            <person name="Nishimura O"/>
            <person name="Nakagawa R"/>
            <person name="Tanegashima C"/>
            <person name="Kiyatake I"/>
            <person name="Matsumoto R"/>
            <person name="Murakumo K"/>
            <person name="Nishida K"/>
            <person name="Terakita A"/>
            <person name="Kuratani S"/>
            <person name="Sato K"/>
            <person name="Hyodo S Kuraku.S."/>
        </authorList>
    </citation>
    <scope>NUCLEOTIDE SEQUENCE [LARGE SCALE GENOMIC DNA]</scope>
</reference>
<dbReference type="AlphaFoldDB" id="A0A401RJH7"/>
<feature type="compositionally biased region" description="Polar residues" evidence="1">
    <location>
        <begin position="187"/>
        <end position="202"/>
    </location>
</feature>
<comment type="caution">
    <text evidence="2">The sequence shown here is derived from an EMBL/GenBank/DDBJ whole genome shotgun (WGS) entry which is preliminary data.</text>
</comment>
<evidence type="ECO:0000313" key="2">
    <source>
        <dbReference type="EMBL" id="GCC18303.1"/>
    </source>
</evidence>
<feature type="compositionally biased region" description="Basic and acidic residues" evidence="1">
    <location>
        <begin position="151"/>
        <end position="163"/>
    </location>
</feature>
<sequence length="220" mass="24306">MNNICSICMGPLAYQGDIDEEVDSSDSGKVQLWLSALEKMKSRQDKAKQERRELRALLKRRIRAALYENLDIAGEKQAALKAALLGRESTGPSSDGLESAVPGRPSDKSESEPDFGYQEKSPEEETSPEEPYDPSEFITKRSSRDLVTVADLERAERRGRQRQDTPSLSGSDSGSEAGSLRDVRVDTPSTSGTTVTAQAQTPLTYTHMDEDWKLVLPKLK</sequence>
<proteinExistence type="predicted"/>
<gene>
    <name evidence="2" type="ORF">chiPu_0020764</name>
</gene>
<accession>A0A401RJH7</accession>
<keyword evidence="3" id="KW-1185">Reference proteome</keyword>
<feature type="compositionally biased region" description="Acidic residues" evidence="1">
    <location>
        <begin position="122"/>
        <end position="133"/>
    </location>
</feature>
<feature type="compositionally biased region" description="Polar residues" evidence="1">
    <location>
        <begin position="164"/>
        <end position="176"/>
    </location>
</feature>